<dbReference type="eggNOG" id="COG1846">
    <property type="taxonomic scope" value="Bacteria"/>
</dbReference>
<dbReference type="AlphaFoldDB" id="E4KPS3"/>
<dbReference type="PROSITE" id="PS50995">
    <property type="entry name" value="HTH_MARR_2"/>
    <property type="match status" value="1"/>
</dbReference>
<evidence type="ECO:0000259" key="4">
    <source>
        <dbReference type="PROSITE" id="PS50995"/>
    </source>
</evidence>
<dbReference type="RefSeq" id="WP_006418313.1">
    <property type="nucleotide sequence ID" value="NZ_AENN01000015.1"/>
</dbReference>
<dbReference type="InterPro" id="IPR023187">
    <property type="entry name" value="Tscrpt_reg_MarR-type_CS"/>
</dbReference>
<dbReference type="GO" id="GO:0003677">
    <property type="term" value="F:DNA binding"/>
    <property type="evidence" value="ECO:0007669"/>
    <property type="project" value="UniProtKB-KW"/>
</dbReference>
<dbReference type="SUPFAM" id="SSF46785">
    <property type="entry name" value="Winged helix' DNA-binding domain"/>
    <property type="match status" value="1"/>
</dbReference>
<dbReference type="PROSITE" id="PS01117">
    <property type="entry name" value="HTH_MARR_1"/>
    <property type="match status" value="1"/>
</dbReference>
<accession>E4KPS3</accession>
<dbReference type="STRING" id="908337.HMPREF9257_1562"/>
<proteinExistence type="predicted"/>
<dbReference type="EMBL" id="AENN01000015">
    <property type="protein sequence ID" value="EFR31110.1"/>
    <property type="molecule type" value="Genomic_DNA"/>
</dbReference>
<evidence type="ECO:0000313" key="6">
    <source>
        <dbReference type="Proteomes" id="UP000005990"/>
    </source>
</evidence>
<evidence type="ECO:0000313" key="5">
    <source>
        <dbReference type="EMBL" id="EFR31110.1"/>
    </source>
</evidence>
<dbReference type="InterPro" id="IPR036388">
    <property type="entry name" value="WH-like_DNA-bd_sf"/>
</dbReference>
<keyword evidence="6" id="KW-1185">Reference proteome</keyword>
<dbReference type="SMART" id="SM00347">
    <property type="entry name" value="HTH_MARR"/>
    <property type="match status" value="1"/>
</dbReference>
<keyword evidence="3" id="KW-0804">Transcription</keyword>
<name>E4KPS3_9LACT</name>
<dbReference type="GO" id="GO:0003700">
    <property type="term" value="F:DNA-binding transcription factor activity"/>
    <property type="evidence" value="ECO:0007669"/>
    <property type="project" value="InterPro"/>
</dbReference>
<dbReference type="Proteomes" id="UP000005990">
    <property type="component" value="Unassembled WGS sequence"/>
</dbReference>
<dbReference type="PANTHER" id="PTHR42756:SF1">
    <property type="entry name" value="TRANSCRIPTIONAL REPRESSOR OF EMRAB OPERON"/>
    <property type="match status" value="1"/>
</dbReference>
<dbReference type="InterPro" id="IPR036390">
    <property type="entry name" value="WH_DNA-bd_sf"/>
</dbReference>
<feature type="domain" description="HTH marR-type" evidence="4">
    <location>
        <begin position="1"/>
        <end position="139"/>
    </location>
</feature>
<dbReference type="Pfam" id="PF01047">
    <property type="entry name" value="MarR"/>
    <property type="match status" value="1"/>
</dbReference>
<sequence length="146" mass="16640">MSQLQNGGYLIHNIKLLNGRLYNKLLAQEKDILFTAEQNKLLAVLYEKGDQTGTDLALATGLATNTASIMLKKLESLGLVDCRAHAQDQRKKVFFLTDLGRQQEEIALHISEELDQVFYQGFLPAEIKEFEAYLQRIQHNLAQKDY</sequence>
<reference evidence="5 6" key="1">
    <citation type="submission" date="2010-10" db="EMBL/GenBank/DDBJ databases">
        <authorList>
            <person name="Durkin A.S."/>
            <person name="Madupu R."/>
            <person name="Torralba M."/>
            <person name="Gillis M."/>
            <person name="Methe B."/>
            <person name="Sutton G."/>
            <person name="Nelson K.E."/>
        </authorList>
    </citation>
    <scope>NUCLEOTIDE SEQUENCE [LARGE SCALE GENOMIC DNA]</scope>
    <source>
        <strain evidence="5 6">ACS-139-V-Col8</strain>
    </source>
</reference>
<dbReference type="OrthoDB" id="9806864at2"/>
<evidence type="ECO:0000256" key="2">
    <source>
        <dbReference type="ARBA" id="ARBA00023125"/>
    </source>
</evidence>
<dbReference type="InterPro" id="IPR000835">
    <property type="entry name" value="HTH_MarR-typ"/>
</dbReference>
<evidence type="ECO:0000256" key="3">
    <source>
        <dbReference type="ARBA" id="ARBA00023163"/>
    </source>
</evidence>
<dbReference type="Gene3D" id="1.10.10.10">
    <property type="entry name" value="Winged helix-like DNA-binding domain superfamily/Winged helix DNA-binding domain"/>
    <property type="match status" value="1"/>
</dbReference>
<dbReference type="PANTHER" id="PTHR42756">
    <property type="entry name" value="TRANSCRIPTIONAL REGULATOR, MARR"/>
    <property type="match status" value="1"/>
</dbReference>
<keyword evidence="1" id="KW-0805">Transcription regulation</keyword>
<evidence type="ECO:0000256" key="1">
    <source>
        <dbReference type="ARBA" id="ARBA00023015"/>
    </source>
</evidence>
<keyword evidence="2" id="KW-0238">DNA-binding</keyword>
<gene>
    <name evidence="5" type="ORF">HMPREF9257_1562</name>
</gene>
<protein>
    <submittedName>
        <fullName evidence="5">Transcriptional regulator, MarR family</fullName>
    </submittedName>
</protein>
<comment type="caution">
    <text evidence="5">The sequence shown here is derived from an EMBL/GenBank/DDBJ whole genome shotgun (WGS) entry which is preliminary data.</text>
</comment>
<organism evidence="5 6">
    <name type="scientific">Eremococcus coleocola ACS-139-V-Col8</name>
    <dbReference type="NCBI Taxonomy" id="908337"/>
    <lineage>
        <taxon>Bacteria</taxon>
        <taxon>Bacillati</taxon>
        <taxon>Bacillota</taxon>
        <taxon>Bacilli</taxon>
        <taxon>Lactobacillales</taxon>
        <taxon>Aerococcaceae</taxon>
        <taxon>Eremococcus</taxon>
    </lineage>
</organism>